<evidence type="ECO:0000256" key="1">
    <source>
        <dbReference type="SAM" id="MobiDB-lite"/>
    </source>
</evidence>
<dbReference type="Proteomes" id="UP001445076">
    <property type="component" value="Unassembled WGS sequence"/>
</dbReference>
<evidence type="ECO:0000313" key="3">
    <source>
        <dbReference type="EMBL" id="KAK8731538.1"/>
    </source>
</evidence>
<feature type="transmembrane region" description="Helical" evidence="2">
    <location>
        <begin position="19"/>
        <end position="38"/>
    </location>
</feature>
<protein>
    <submittedName>
        <fullName evidence="3">Uncharacterized protein</fullName>
    </submittedName>
</protein>
<feature type="non-terminal residue" evidence="3">
    <location>
        <position position="1"/>
    </location>
</feature>
<dbReference type="AlphaFoldDB" id="A0AAW0WV73"/>
<reference evidence="3 4" key="1">
    <citation type="journal article" date="2024" name="BMC Genomics">
        <title>Genome assembly of redclaw crayfish (Cherax quadricarinatus) provides insights into its immune adaptation and hypoxia tolerance.</title>
        <authorList>
            <person name="Liu Z."/>
            <person name="Zheng J."/>
            <person name="Li H."/>
            <person name="Fang K."/>
            <person name="Wang S."/>
            <person name="He J."/>
            <person name="Zhou D."/>
            <person name="Weng S."/>
            <person name="Chi M."/>
            <person name="Gu Z."/>
            <person name="He J."/>
            <person name="Li F."/>
            <person name="Wang M."/>
        </authorList>
    </citation>
    <scope>NUCLEOTIDE SEQUENCE [LARGE SCALE GENOMIC DNA]</scope>
    <source>
        <strain evidence="3">ZL_2023a</strain>
    </source>
</reference>
<name>A0AAW0WV73_CHEQU</name>
<keyword evidence="2" id="KW-0812">Transmembrane</keyword>
<keyword evidence="2" id="KW-0472">Membrane</keyword>
<organism evidence="3 4">
    <name type="scientific">Cherax quadricarinatus</name>
    <name type="common">Australian red claw crayfish</name>
    <dbReference type="NCBI Taxonomy" id="27406"/>
    <lineage>
        <taxon>Eukaryota</taxon>
        <taxon>Metazoa</taxon>
        <taxon>Ecdysozoa</taxon>
        <taxon>Arthropoda</taxon>
        <taxon>Crustacea</taxon>
        <taxon>Multicrustacea</taxon>
        <taxon>Malacostraca</taxon>
        <taxon>Eumalacostraca</taxon>
        <taxon>Eucarida</taxon>
        <taxon>Decapoda</taxon>
        <taxon>Pleocyemata</taxon>
        <taxon>Astacidea</taxon>
        <taxon>Parastacoidea</taxon>
        <taxon>Parastacidae</taxon>
        <taxon>Cherax</taxon>
    </lineage>
</organism>
<dbReference type="EMBL" id="JARKIK010000060">
    <property type="protein sequence ID" value="KAK8731538.1"/>
    <property type="molecule type" value="Genomic_DNA"/>
</dbReference>
<accession>A0AAW0WV73</accession>
<evidence type="ECO:0000313" key="4">
    <source>
        <dbReference type="Proteomes" id="UP001445076"/>
    </source>
</evidence>
<feature type="compositionally biased region" description="Basic and acidic residues" evidence="1">
    <location>
        <begin position="129"/>
        <end position="138"/>
    </location>
</feature>
<evidence type="ECO:0000256" key="2">
    <source>
        <dbReference type="SAM" id="Phobius"/>
    </source>
</evidence>
<proteinExistence type="predicted"/>
<keyword evidence="2" id="KW-1133">Transmembrane helix</keyword>
<keyword evidence="4" id="KW-1185">Reference proteome</keyword>
<gene>
    <name evidence="3" type="ORF">OTU49_007359</name>
</gene>
<comment type="caution">
    <text evidence="3">The sequence shown here is derived from an EMBL/GenBank/DDBJ whole genome shotgun (WGS) entry which is preliminary data.</text>
</comment>
<feature type="region of interest" description="Disordered" evidence="1">
    <location>
        <begin position="124"/>
        <end position="144"/>
    </location>
</feature>
<sequence length="144" mass="16474">TPATCIFKSYTTTTHMKDYQVVVIVVGVLLLAMMGKAARQPVPDLHLPYTVQARHDHSIKRGFWDKRAALSQTQDDTEEDYPLQQALWQKQEVSDKRGFGSMMPAYLVHLYRTEQPLLDPSVIFTPSRRTTDSDRSKIDYNSQG</sequence>